<evidence type="ECO:0000256" key="4">
    <source>
        <dbReference type="ARBA" id="ARBA00022989"/>
    </source>
</evidence>
<feature type="transmembrane region" description="Helical" evidence="6">
    <location>
        <begin position="62"/>
        <end position="79"/>
    </location>
</feature>
<evidence type="ECO:0000256" key="6">
    <source>
        <dbReference type="SAM" id="Phobius"/>
    </source>
</evidence>
<dbReference type="Pfam" id="PF09924">
    <property type="entry name" value="LPG_synthase_C"/>
    <property type="match status" value="1"/>
</dbReference>
<feature type="transmembrane region" description="Helical" evidence="6">
    <location>
        <begin position="109"/>
        <end position="127"/>
    </location>
</feature>
<comment type="subcellular location">
    <subcellularLocation>
        <location evidence="1">Cell membrane</location>
        <topology evidence="1">Multi-pass membrane protein</topology>
    </subcellularLocation>
</comment>
<dbReference type="EMBL" id="ADVG01000003">
    <property type="protein sequence ID" value="EFH84539.1"/>
    <property type="molecule type" value="Genomic_DNA"/>
</dbReference>
<dbReference type="PANTHER" id="PTHR34697">
    <property type="entry name" value="PHOSPHATIDYLGLYCEROL LYSYLTRANSFERASE"/>
    <property type="match status" value="1"/>
</dbReference>
<dbReference type="InParanoid" id="D6TWF6"/>
<sequence>MFALAQDKTRQTLMVIGRGLLAAVLVIIAVTNLMTLVIELPWDSIVVTEPLLDLGGQVWERDGLIVTGILLLLIARALVRGKRQAWWLSVGLLTLSLTSALESHFDRSTMLLALTLLILSLALAPLFPTRSDIRASIQGYIALVLGLGCAAGHIRASQSWLAIGWPGVLILLHLLTFLILGYGVIRVLHPVYSARPRLEQEHARVYEIARRYGGLATVHFALGRDKSYFWSETGRTVIAYRVAEGVALALGDPIGPQEEHAQVLRAFLAFCRQQDWSIALYQASGQSHCLCQEVGLSAYKIGEEAIIEIPRFTIKGKQGAPVRHAVTRARREGLSVHCWLGETLPQAVFAGMQRISTEWLGARNAQAQMGFSMGRFPADWSEDVLTVVAVDSRGEVVAFLTWTPLYAANGWALDAMRRGNRTPPGAMELLIVHAVEWAQAHGYTRMSLGLAPLRGVGEETLLTTYNADEQKSHIRSASLLERWAASLHQRGIFLGPYRSLATFKSKFQPTWEARYLIVSQRQALPRVLWALAQVHSSGWRGMLKEAWRTVRPDTAMKKAFARLRYVGNDV</sequence>
<keyword evidence="9" id="KW-1185">Reference proteome</keyword>
<dbReference type="FunCoup" id="D6TWF6">
    <property type="interactions" value="169"/>
</dbReference>
<dbReference type="OrthoDB" id="145485at2"/>
<keyword evidence="2" id="KW-1003">Cell membrane</keyword>
<gene>
    <name evidence="8" type="ORF">Krac_5610</name>
</gene>
<dbReference type="GO" id="GO:0016755">
    <property type="term" value="F:aminoacyltransferase activity"/>
    <property type="evidence" value="ECO:0007669"/>
    <property type="project" value="TreeGrafter"/>
</dbReference>
<keyword evidence="4 6" id="KW-1133">Transmembrane helix</keyword>
<feature type="transmembrane region" description="Helical" evidence="6">
    <location>
        <begin position="139"/>
        <end position="156"/>
    </location>
</feature>
<evidence type="ECO:0000313" key="8">
    <source>
        <dbReference type="EMBL" id="EFH84539.1"/>
    </source>
</evidence>
<keyword evidence="5 6" id="KW-0472">Membrane</keyword>
<dbReference type="InterPro" id="IPR024320">
    <property type="entry name" value="LPG_synthase_C"/>
</dbReference>
<proteinExistence type="predicted"/>
<comment type="caution">
    <text evidence="8">The sequence shown here is derived from an EMBL/GenBank/DDBJ whole genome shotgun (WGS) entry which is preliminary data.</text>
</comment>
<organism evidence="8 9">
    <name type="scientific">Ktedonobacter racemifer DSM 44963</name>
    <dbReference type="NCBI Taxonomy" id="485913"/>
    <lineage>
        <taxon>Bacteria</taxon>
        <taxon>Bacillati</taxon>
        <taxon>Chloroflexota</taxon>
        <taxon>Ktedonobacteria</taxon>
        <taxon>Ktedonobacterales</taxon>
        <taxon>Ktedonobacteraceae</taxon>
        <taxon>Ktedonobacter</taxon>
    </lineage>
</organism>
<evidence type="ECO:0000313" key="9">
    <source>
        <dbReference type="Proteomes" id="UP000004508"/>
    </source>
</evidence>
<feature type="domain" description="Phosphatidylglycerol lysyltransferase C-terminal" evidence="7">
    <location>
        <begin position="209"/>
        <end position="517"/>
    </location>
</feature>
<dbReference type="RefSeq" id="WP_007916175.1">
    <property type="nucleotide sequence ID" value="NZ_ADVG01000003.1"/>
</dbReference>
<dbReference type="PANTHER" id="PTHR34697:SF2">
    <property type="entry name" value="PHOSPHATIDYLGLYCEROL LYSYLTRANSFERASE"/>
    <property type="match status" value="1"/>
</dbReference>
<dbReference type="InterPro" id="IPR051211">
    <property type="entry name" value="PG_lysyltransferase"/>
</dbReference>
<dbReference type="SUPFAM" id="SSF55729">
    <property type="entry name" value="Acyl-CoA N-acyltransferases (Nat)"/>
    <property type="match status" value="1"/>
</dbReference>
<keyword evidence="3 6" id="KW-0812">Transmembrane</keyword>
<name>D6TWF6_KTERA</name>
<accession>D6TWF6</accession>
<evidence type="ECO:0000259" key="7">
    <source>
        <dbReference type="Pfam" id="PF09924"/>
    </source>
</evidence>
<dbReference type="AlphaFoldDB" id="D6TWF6"/>
<dbReference type="Proteomes" id="UP000004508">
    <property type="component" value="Unassembled WGS sequence"/>
</dbReference>
<dbReference type="GO" id="GO:0005886">
    <property type="term" value="C:plasma membrane"/>
    <property type="evidence" value="ECO:0007669"/>
    <property type="project" value="UniProtKB-SubCell"/>
</dbReference>
<evidence type="ECO:0000256" key="2">
    <source>
        <dbReference type="ARBA" id="ARBA00022475"/>
    </source>
</evidence>
<feature type="transmembrane region" description="Helical" evidence="6">
    <location>
        <begin position="162"/>
        <end position="185"/>
    </location>
</feature>
<evidence type="ECO:0000256" key="1">
    <source>
        <dbReference type="ARBA" id="ARBA00004651"/>
    </source>
</evidence>
<dbReference type="eggNOG" id="COG2898">
    <property type="taxonomic scope" value="Bacteria"/>
</dbReference>
<feature type="transmembrane region" description="Helical" evidence="6">
    <location>
        <begin position="20"/>
        <end position="42"/>
    </location>
</feature>
<dbReference type="InterPro" id="IPR016181">
    <property type="entry name" value="Acyl_CoA_acyltransferase"/>
</dbReference>
<reference evidence="8 9" key="1">
    <citation type="journal article" date="2011" name="Stand. Genomic Sci.">
        <title>Non-contiguous finished genome sequence and contextual data of the filamentous soil bacterium Ktedonobacter racemifer type strain (SOSP1-21).</title>
        <authorList>
            <person name="Chang Y.J."/>
            <person name="Land M."/>
            <person name="Hauser L."/>
            <person name="Chertkov O."/>
            <person name="Del Rio T.G."/>
            <person name="Nolan M."/>
            <person name="Copeland A."/>
            <person name="Tice H."/>
            <person name="Cheng J.F."/>
            <person name="Lucas S."/>
            <person name="Han C."/>
            <person name="Goodwin L."/>
            <person name="Pitluck S."/>
            <person name="Ivanova N."/>
            <person name="Ovchinikova G."/>
            <person name="Pati A."/>
            <person name="Chen A."/>
            <person name="Palaniappan K."/>
            <person name="Mavromatis K."/>
            <person name="Liolios K."/>
            <person name="Brettin T."/>
            <person name="Fiebig A."/>
            <person name="Rohde M."/>
            <person name="Abt B."/>
            <person name="Goker M."/>
            <person name="Detter J.C."/>
            <person name="Woyke T."/>
            <person name="Bristow J."/>
            <person name="Eisen J.A."/>
            <person name="Markowitz V."/>
            <person name="Hugenholtz P."/>
            <person name="Kyrpides N.C."/>
            <person name="Klenk H.P."/>
            <person name="Lapidus A."/>
        </authorList>
    </citation>
    <scope>NUCLEOTIDE SEQUENCE [LARGE SCALE GENOMIC DNA]</scope>
    <source>
        <strain evidence="9">DSM 44963</strain>
    </source>
</reference>
<dbReference type="STRING" id="485913.Krac_5610"/>
<protein>
    <recommendedName>
        <fullName evidence="7">Phosphatidylglycerol lysyltransferase C-terminal domain-containing protein</fullName>
    </recommendedName>
</protein>
<evidence type="ECO:0000256" key="3">
    <source>
        <dbReference type="ARBA" id="ARBA00022692"/>
    </source>
</evidence>
<evidence type="ECO:0000256" key="5">
    <source>
        <dbReference type="ARBA" id="ARBA00023136"/>
    </source>
</evidence>
<dbReference type="GO" id="GO:0055091">
    <property type="term" value="P:phospholipid homeostasis"/>
    <property type="evidence" value="ECO:0007669"/>
    <property type="project" value="TreeGrafter"/>
</dbReference>